<evidence type="ECO:0008006" key="3">
    <source>
        <dbReference type="Google" id="ProtNLM"/>
    </source>
</evidence>
<evidence type="ECO:0000313" key="2">
    <source>
        <dbReference type="Proteomes" id="UP001152607"/>
    </source>
</evidence>
<dbReference type="Gene3D" id="3.40.50.150">
    <property type="entry name" value="Vaccinia Virus protein VP39"/>
    <property type="match status" value="1"/>
</dbReference>
<dbReference type="SUPFAM" id="SSF53335">
    <property type="entry name" value="S-adenosyl-L-methionine-dependent methyltransferases"/>
    <property type="match status" value="1"/>
</dbReference>
<comment type="caution">
    <text evidence="1">The sequence shown here is derived from an EMBL/GenBank/DDBJ whole genome shotgun (WGS) entry which is preliminary data.</text>
</comment>
<dbReference type="EMBL" id="CAOQHR010000007">
    <property type="protein sequence ID" value="CAI6337033.1"/>
    <property type="molecule type" value="Genomic_DNA"/>
</dbReference>
<evidence type="ECO:0000313" key="1">
    <source>
        <dbReference type="EMBL" id="CAI6337033.1"/>
    </source>
</evidence>
<dbReference type="AlphaFoldDB" id="A0A9W4UMN7"/>
<gene>
    <name evidence="1" type="ORF">PDIGIT_LOCUS10140</name>
</gene>
<accession>A0A9W4UMN7</accession>
<keyword evidence="2" id="KW-1185">Reference proteome</keyword>
<sequence length="286" mass="32099">MTTVDEFNATDHVKEKEDYFMASDEEAQRLSNQHWVIKDAMPSKQLVCAPVDMSRDQLCILDSGTADGTWILDLNKETGGRHIFVGTDVLESQLPTVYPSNATFHAHDINNAWPKEYKEYFDLIHQRLTLPFAGNKCKESLSALMDMVKPGGWIQLMEGTLLTTDSVEVNPCMHNYLKIVHAIYKSLGAPLTLSRDIPQWLKEAGFVNVETREIHVQMGASNKDTDLGKRGAATQRDAAKGMVEAARKLPKLPISEKLLDTFVEDFTRELGQKGACFPIMAIWAQK</sequence>
<proteinExistence type="predicted"/>
<reference evidence="1" key="1">
    <citation type="submission" date="2023-01" db="EMBL/GenBank/DDBJ databases">
        <authorList>
            <person name="Van Ghelder C."/>
            <person name="Rancurel C."/>
        </authorList>
    </citation>
    <scope>NUCLEOTIDE SEQUENCE</scope>
    <source>
        <strain evidence="1">CNCM I-4278</strain>
    </source>
</reference>
<dbReference type="Proteomes" id="UP001152607">
    <property type="component" value="Unassembled WGS sequence"/>
</dbReference>
<dbReference type="InterPro" id="IPR029063">
    <property type="entry name" value="SAM-dependent_MTases_sf"/>
</dbReference>
<dbReference type="OrthoDB" id="184880at2759"/>
<name>A0A9W4UMN7_9PLEO</name>
<organism evidence="1 2">
    <name type="scientific">Periconia digitata</name>
    <dbReference type="NCBI Taxonomy" id="1303443"/>
    <lineage>
        <taxon>Eukaryota</taxon>
        <taxon>Fungi</taxon>
        <taxon>Dikarya</taxon>
        <taxon>Ascomycota</taxon>
        <taxon>Pezizomycotina</taxon>
        <taxon>Dothideomycetes</taxon>
        <taxon>Pleosporomycetidae</taxon>
        <taxon>Pleosporales</taxon>
        <taxon>Massarineae</taxon>
        <taxon>Periconiaceae</taxon>
        <taxon>Periconia</taxon>
    </lineage>
</organism>
<protein>
    <recommendedName>
        <fullName evidence="3">S-adenosyl-L-methionine-dependent methyltransferase</fullName>
    </recommendedName>
</protein>